<sequence>MIATVMIIILCLLSSAVGFVLGVACAIEYLKEDTDKT</sequence>
<reference evidence="1" key="1">
    <citation type="journal article" date="2021" name="Proc. Natl. Acad. Sci. U.S.A.">
        <title>A Catalog of Tens of Thousands of Viruses from Human Metagenomes Reveals Hidden Associations with Chronic Diseases.</title>
        <authorList>
            <person name="Tisza M.J."/>
            <person name="Buck C.B."/>
        </authorList>
    </citation>
    <scope>NUCLEOTIDE SEQUENCE</scope>
    <source>
        <strain evidence="1">CtBDS4</strain>
    </source>
</reference>
<dbReference type="EMBL" id="BK014700">
    <property type="protein sequence ID" value="DAD68359.1"/>
    <property type="molecule type" value="Genomic_DNA"/>
</dbReference>
<accession>A0A8S5LEJ6</accession>
<protein>
    <submittedName>
        <fullName evidence="1">Uncharacterized protein</fullName>
    </submittedName>
</protein>
<organism evidence="1">
    <name type="scientific">Myoviridae sp. ctBDS4</name>
    <dbReference type="NCBI Taxonomy" id="2823537"/>
    <lineage>
        <taxon>Viruses</taxon>
        <taxon>Duplodnaviria</taxon>
        <taxon>Heunggongvirae</taxon>
        <taxon>Uroviricota</taxon>
        <taxon>Caudoviricetes</taxon>
    </lineage>
</organism>
<evidence type="ECO:0000313" key="1">
    <source>
        <dbReference type="EMBL" id="DAD68359.1"/>
    </source>
</evidence>
<proteinExistence type="predicted"/>
<name>A0A8S5LEJ6_9CAUD</name>